<dbReference type="Gene3D" id="3.40.50.1820">
    <property type="entry name" value="alpha/beta hydrolase"/>
    <property type="match status" value="1"/>
</dbReference>
<evidence type="ECO:0000313" key="2">
    <source>
        <dbReference type="EMBL" id="MBW8486640.1"/>
    </source>
</evidence>
<organism evidence="2 3">
    <name type="scientific">Actinomadura parmotrematis</name>
    <dbReference type="NCBI Taxonomy" id="2864039"/>
    <lineage>
        <taxon>Bacteria</taxon>
        <taxon>Bacillati</taxon>
        <taxon>Actinomycetota</taxon>
        <taxon>Actinomycetes</taxon>
        <taxon>Streptosporangiales</taxon>
        <taxon>Thermomonosporaceae</taxon>
        <taxon>Actinomadura</taxon>
    </lineage>
</organism>
<protein>
    <recommendedName>
        <fullName evidence="1">GPI inositol-deacylase PGAP1-like alpha/beta domain-containing protein</fullName>
    </recommendedName>
</protein>
<dbReference type="EMBL" id="JAIBOA010000025">
    <property type="protein sequence ID" value="MBW8486640.1"/>
    <property type="molecule type" value="Genomic_DNA"/>
</dbReference>
<dbReference type="InterPro" id="IPR012908">
    <property type="entry name" value="PGAP1-ab_dom-like"/>
</dbReference>
<keyword evidence="3" id="KW-1185">Reference proteome</keyword>
<accession>A0ABS7G2S7</accession>
<sequence>MSPRRRIFVWGVLSVVAALVVAVAMRVLGGGGAARAVPDEAGPVLLVPGYGGAADGLEVLAARLRAAGRTASVVTPPGDGTGPLEEQAGALDRAAEAALRGGAPSVDVVAHSAGGIVARLWVRGGGDRKARRVVTLGTPHHGADLAAAGLALAPGACPQACQELTPGSPLLRRLGDRVAGPVRWTSVWSEHDETVPPASSRIAGAAAVDLQRICGDDRTGHADLPYDPLVAGVVLRALGSADLPAPGPGDCLALRQVSS</sequence>
<name>A0ABS7G2S7_9ACTN</name>
<dbReference type="InterPro" id="IPR029058">
    <property type="entry name" value="AB_hydrolase_fold"/>
</dbReference>
<dbReference type="RefSeq" id="WP_220169878.1">
    <property type="nucleotide sequence ID" value="NZ_JAIBOA010000025.1"/>
</dbReference>
<gene>
    <name evidence="2" type="ORF">K1Y72_30030</name>
</gene>
<dbReference type="Pfam" id="PF07819">
    <property type="entry name" value="PGAP1"/>
    <property type="match status" value="1"/>
</dbReference>
<reference evidence="2 3" key="1">
    <citation type="submission" date="2021-07" db="EMBL/GenBank/DDBJ databases">
        <title>Actinomadura sp. PM05-2 isolated from lichen.</title>
        <authorList>
            <person name="Somphong A."/>
            <person name="Phongsopitanun W."/>
            <person name="Tanasupawat S."/>
            <person name="Peongsungnone V."/>
        </authorList>
    </citation>
    <scope>NUCLEOTIDE SEQUENCE [LARGE SCALE GENOMIC DNA]</scope>
    <source>
        <strain evidence="2 3">PM05-2</strain>
    </source>
</reference>
<feature type="domain" description="GPI inositol-deacylase PGAP1-like alpha/beta" evidence="1">
    <location>
        <begin position="102"/>
        <end position="145"/>
    </location>
</feature>
<dbReference type="SUPFAM" id="SSF53474">
    <property type="entry name" value="alpha/beta-Hydrolases"/>
    <property type="match status" value="1"/>
</dbReference>
<proteinExistence type="predicted"/>
<comment type="caution">
    <text evidence="2">The sequence shown here is derived from an EMBL/GenBank/DDBJ whole genome shotgun (WGS) entry which is preliminary data.</text>
</comment>
<evidence type="ECO:0000259" key="1">
    <source>
        <dbReference type="Pfam" id="PF07819"/>
    </source>
</evidence>
<dbReference type="Proteomes" id="UP000774570">
    <property type="component" value="Unassembled WGS sequence"/>
</dbReference>
<evidence type="ECO:0000313" key="3">
    <source>
        <dbReference type="Proteomes" id="UP000774570"/>
    </source>
</evidence>